<dbReference type="AlphaFoldDB" id="A0A397HJ41"/>
<proteinExistence type="predicted"/>
<protein>
    <submittedName>
        <fullName evidence="1">Uncharacterized protein</fullName>
    </submittedName>
</protein>
<keyword evidence="2" id="KW-1185">Reference proteome</keyword>
<reference evidence="1 2" key="1">
    <citation type="submission" date="2018-08" db="EMBL/GenBank/DDBJ databases">
        <title>Genome and evolution of the arbuscular mycorrhizal fungus Diversispora epigaea (formerly Glomus versiforme) and its bacterial endosymbionts.</title>
        <authorList>
            <person name="Sun X."/>
            <person name="Fei Z."/>
            <person name="Harrison M."/>
        </authorList>
    </citation>
    <scope>NUCLEOTIDE SEQUENCE [LARGE SCALE GENOMIC DNA]</scope>
    <source>
        <strain evidence="1 2">IT104</strain>
    </source>
</reference>
<organism evidence="1 2">
    <name type="scientific">Diversispora epigaea</name>
    <dbReference type="NCBI Taxonomy" id="1348612"/>
    <lineage>
        <taxon>Eukaryota</taxon>
        <taxon>Fungi</taxon>
        <taxon>Fungi incertae sedis</taxon>
        <taxon>Mucoromycota</taxon>
        <taxon>Glomeromycotina</taxon>
        <taxon>Glomeromycetes</taxon>
        <taxon>Diversisporales</taxon>
        <taxon>Diversisporaceae</taxon>
        <taxon>Diversispora</taxon>
    </lineage>
</organism>
<name>A0A397HJ41_9GLOM</name>
<accession>A0A397HJ41</accession>
<evidence type="ECO:0000313" key="2">
    <source>
        <dbReference type="Proteomes" id="UP000266861"/>
    </source>
</evidence>
<dbReference type="Proteomes" id="UP000266861">
    <property type="component" value="Unassembled WGS sequence"/>
</dbReference>
<dbReference type="EMBL" id="PQFF01000319">
    <property type="protein sequence ID" value="RHZ61243.1"/>
    <property type="molecule type" value="Genomic_DNA"/>
</dbReference>
<evidence type="ECO:0000313" key="1">
    <source>
        <dbReference type="EMBL" id="RHZ61243.1"/>
    </source>
</evidence>
<comment type="caution">
    <text evidence="1">The sequence shown here is derived from an EMBL/GenBank/DDBJ whole genome shotgun (WGS) entry which is preliminary data.</text>
</comment>
<sequence length="221" mass="25920">MLKLKKELGKYYNEYKNSNTIQINEAEEFSKNQTAVDMTTTTTPNDGRKLWKSISHNYVSLLEDKDTCDVTITGNLSHYWYFNSRPSNFIQLRCYDDHYILKTIQQNYQVCQKLWNFKDSNQIDNGPSIRTRRLIFKKCRNFVKQSPGHSGTFRSRLPLQISYSSRESFINNGPICENLNKATTTIHIYAQDSTSQAINMTGFHTNYKARQRSIMKFKHII</sequence>
<gene>
    <name evidence="1" type="ORF">Glove_349g133</name>
</gene>